<accession>A0ABU1W2D2</accession>
<proteinExistence type="predicted"/>
<evidence type="ECO:0000256" key="1">
    <source>
        <dbReference type="SAM" id="Phobius"/>
    </source>
</evidence>
<organism evidence="2 3">
    <name type="scientific">Rheinheimera soli</name>
    <dbReference type="NCBI Taxonomy" id="443616"/>
    <lineage>
        <taxon>Bacteria</taxon>
        <taxon>Pseudomonadati</taxon>
        <taxon>Pseudomonadota</taxon>
        <taxon>Gammaproteobacteria</taxon>
        <taxon>Chromatiales</taxon>
        <taxon>Chromatiaceae</taxon>
        <taxon>Rheinheimera</taxon>
    </lineage>
</organism>
<keyword evidence="1" id="KW-0812">Transmembrane</keyword>
<keyword evidence="3" id="KW-1185">Reference proteome</keyword>
<dbReference type="RefSeq" id="WP_310280026.1">
    <property type="nucleotide sequence ID" value="NZ_JAVDWR010000012.1"/>
</dbReference>
<reference evidence="2 3" key="1">
    <citation type="submission" date="2023-07" db="EMBL/GenBank/DDBJ databases">
        <title>Sorghum-associated microbial communities from plants grown in Nebraska, USA.</title>
        <authorList>
            <person name="Schachtman D."/>
        </authorList>
    </citation>
    <scope>NUCLEOTIDE SEQUENCE [LARGE SCALE GENOMIC DNA]</scope>
    <source>
        <strain evidence="2 3">4138</strain>
    </source>
</reference>
<comment type="caution">
    <text evidence="2">The sequence shown here is derived from an EMBL/GenBank/DDBJ whole genome shotgun (WGS) entry which is preliminary data.</text>
</comment>
<gene>
    <name evidence="2" type="ORF">J2W69_003073</name>
</gene>
<keyword evidence="1" id="KW-0472">Membrane</keyword>
<keyword evidence="1" id="KW-1133">Transmembrane helix</keyword>
<evidence type="ECO:0000313" key="2">
    <source>
        <dbReference type="EMBL" id="MDR7122116.1"/>
    </source>
</evidence>
<feature type="transmembrane region" description="Helical" evidence="1">
    <location>
        <begin position="12"/>
        <end position="32"/>
    </location>
</feature>
<evidence type="ECO:0000313" key="3">
    <source>
        <dbReference type="Proteomes" id="UP001257909"/>
    </source>
</evidence>
<protein>
    <submittedName>
        <fullName evidence="2">MSHA biogenesis protein MshP</fullName>
    </submittedName>
</protein>
<dbReference type="EMBL" id="JAVDWR010000012">
    <property type="protein sequence ID" value="MDR7122116.1"/>
    <property type="molecule type" value="Genomic_DNA"/>
</dbReference>
<dbReference type="Proteomes" id="UP001257909">
    <property type="component" value="Unassembled WGS sequence"/>
</dbReference>
<name>A0ABU1W2D2_9GAMM</name>
<sequence length="147" mass="15372">MSPENLTRSGKLQQGSALVVAVFIIVVMLLLIGSLSKLLVSSTESVSYEVLGTRAFFAAQSGMEYGVKLLYPFGEVDSAVSVAACTGMAPLLLPDFDAAGLQSCSASISCLPSASPEGTIHFLLSSTGRCDGGSIQTSRTIEMEVWQ</sequence>